<evidence type="ECO:0000256" key="1">
    <source>
        <dbReference type="SAM" id="MobiDB-lite"/>
    </source>
</evidence>
<proteinExistence type="predicted"/>
<evidence type="ECO:0000313" key="3">
    <source>
        <dbReference type="Proteomes" id="UP000299102"/>
    </source>
</evidence>
<protein>
    <submittedName>
        <fullName evidence="2">Uncharacterized protein</fullName>
    </submittedName>
</protein>
<feature type="region of interest" description="Disordered" evidence="1">
    <location>
        <begin position="1"/>
        <end position="23"/>
    </location>
</feature>
<reference evidence="2 3" key="1">
    <citation type="journal article" date="2019" name="Commun. Biol.">
        <title>The bagworm genome reveals a unique fibroin gene that provides high tensile strength.</title>
        <authorList>
            <person name="Kono N."/>
            <person name="Nakamura H."/>
            <person name="Ohtoshi R."/>
            <person name="Tomita M."/>
            <person name="Numata K."/>
            <person name="Arakawa K."/>
        </authorList>
    </citation>
    <scope>NUCLEOTIDE SEQUENCE [LARGE SCALE GENOMIC DNA]</scope>
</reference>
<evidence type="ECO:0000313" key="2">
    <source>
        <dbReference type="EMBL" id="GBP82471.1"/>
    </source>
</evidence>
<organism evidence="2 3">
    <name type="scientific">Eumeta variegata</name>
    <name type="common">Bagworm moth</name>
    <name type="synonym">Eumeta japonica</name>
    <dbReference type="NCBI Taxonomy" id="151549"/>
    <lineage>
        <taxon>Eukaryota</taxon>
        <taxon>Metazoa</taxon>
        <taxon>Ecdysozoa</taxon>
        <taxon>Arthropoda</taxon>
        <taxon>Hexapoda</taxon>
        <taxon>Insecta</taxon>
        <taxon>Pterygota</taxon>
        <taxon>Neoptera</taxon>
        <taxon>Endopterygota</taxon>
        <taxon>Lepidoptera</taxon>
        <taxon>Glossata</taxon>
        <taxon>Ditrysia</taxon>
        <taxon>Tineoidea</taxon>
        <taxon>Psychidae</taxon>
        <taxon>Oiketicinae</taxon>
        <taxon>Eumeta</taxon>
    </lineage>
</organism>
<comment type="caution">
    <text evidence="2">The sequence shown here is derived from an EMBL/GenBank/DDBJ whole genome shotgun (WGS) entry which is preliminary data.</text>
</comment>
<dbReference type="Proteomes" id="UP000299102">
    <property type="component" value="Unassembled WGS sequence"/>
</dbReference>
<dbReference type="EMBL" id="BGZK01001567">
    <property type="protein sequence ID" value="GBP82471.1"/>
    <property type="molecule type" value="Genomic_DNA"/>
</dbReference>
<gene>
    <name evidence="2" type="ORF">EVAR_55859_1</name>
</gene>
<name>A0A4C1Z154_EUMVA</name>
<dbReference type="AlphaFoldDB" id="A0A4C1Z154"/>
<sequence length="91" mass="10320">MQGEVGDIGRSRPPPDFSITGRNPIAEAVTSRPYYVKMWYLTDRPSSSSCCNQKVDETINVSEREVQRIKRRVNNRTAAGERLSHQTNVLP</sequence>
<keyword evidence="3" id="KW-1185">Reference proteome</keyword>
<accession>A0A4C1Z154</accession>